<keyword evidence="1" id="KW-1133">Transmembrane helix</keyword>
<keyword evidence="1" id="KW-0472">Membrane</keyword>
<feature type="transmembrane region" description="Helical" evidence="1">
    <location>
        <begin position="6"/>
        <end position="27"/>
    </location>
</feature>
<dbReference type="EMBL" id="FOMG01000011">
    <property type="protein sequence ID" value="SFC85493.1"/>
    <property type="molecule type" value="Genomic_DNA"/>
</dbReference>
<protein>
    <submittedName>
        <fullName evidence="2">Uncharacterized protein</fullName>
    </submittedName>
</protein>
<evidence type="ECO:0000256" key="1">
    <source>
        <dbReference type="SAM" id="Phobius"/>
    </source>
</evidence>
<sequence length="37" mass="4151">MECSSGIQAFMVGALVAGIIFIIKNVLERKRNDKHNF</sequence>
<dbReference type="AlphaFoldDB" id="A0A1I1MSB3"/>
<gene>
    <name evidence="2" type="ORF">SAMN05421842_11130</name>
</gene>
<evidence type="ECO:0000313" key="3">
    <source>
        <dbReference type="Proteomes" id="UP000199263"/>
    </source>
</evidence>
<accession>A0A1I1MSB3</accession>
<reference evidence="2 3" key="1">
    <citation type="submission" date="2016-10" db="EMBL/GenBank/DDBJ databases">
        <authorList>
            <person name="de Groot N.N."/>
        </authorList>
    </citation>
    <scope>NUCLEOTIDE SEQUENCE [LARGE SCALE GENOMIC DNA]</scope>
    <source>
        <strain evidence="2 3">DSM 12992</strain>
    </source>
</reference>
<keyword evidence="3" id="KW-1185">Reference proteome</keyword>
<name>A0A1I1MSB3_9CLOT</name>
<evidence type="ECO:0000313" key="2">
    <source>
        <dbReference type="EMBL" id="SFC85493.1"/>
    </source>
</evidence>
<keyword evidence="1" id="KW-0812">Transmembrane</keyword>
<proteinExistence type="predicted"/>
<dbReference type="Proteomes" id="UP000199263">
    <property type="component" value="Unassembled WGS sequence"/>
</dbReference>
<organism evidence="2 3">
    <name type="scientific">Clostridium uliginosum</name>
    <dbReference type="NCBI Taxonomy" id="119641"/>
    <lineage>
        <taxon>Bacteria</taxon>
        <taxon>Bacillati</taxon>
        <taxon>Bacillota</taxon>
        <taxon>Clostridia</taxon>
        <taxon>Eubacteriales</taxon>
        <taxon>Clostridiaceae</taxon>
        <taxon>Clostridium</taxon>
    </lineage>
</organism>